<dbReference type="Proteomes" id="UP000225045">
    <property type="component" value="Segment"/>
</dbReference>
<dbReference type="EMBL" id="KU160673">
    <property type="protein sequence ID" value="ALY10806.1"/>
    <property type="molecule type" value="Genomic_DNA"/>
</dbReference>
<gene>
    <name evidence="1" type="primary">21</name>
    <name evidence="1" type="ORF">WILDE_21</name>
</gene>
<accession>A0A0U4IJX4</accession>
<proteinExistence type="predicted"/>
<evidence type="ECO:0000313" key="1">
    <source>
        <dbReference type="EMBL" id="ALY10806.1"/>
    </source>
</evidence>
<name>A0A0U4IJX4_9CAUD</name>
<sequence>MAGPAGTPGMETPPLAALTRPTVLDVVNVIDGAPGYELFQDHQYETRLTDYDLTDIPDTGTDKEFGKRDDLDHTKPTRFGAYRGLDDQIIRYGAGAAELKELFTLGESLFVEEKLQKLVLSPAAVDLTPTPGTPVTNLNAAIGLLEQWIASRYLYRPTILGNLLAINLIADTKPPFDLVTTAKTPIGIAAGFGSDGPGAAVAGAGQAWLYIAGQVNVWRGAIGEPTTAQDLAKNRELHLIERQYAASVDGPVAAILVGF</sequence>
<reference evidence="1 2" key="1">
    <citation type="submission" date="2015-11" db="EMBL/GenBank/DDBJ databases">
        <authorList>
            <person name="Menninger J.E."/>
            <person name="Lamey M.E."/>
            <person name="Lindemann J.M."/>
            <person name="Martynyuk T."/>
            <person name="Mele F.E."/>
            <person name="Nabua C.T."/>
            <person name="Napoli C.K."/>
            <person name="Santiago L.M."/>
            <person name="Sweetman A.T."/>
            <person name="Weinstein J.L."/>
            <person name="Barrett N.A."/>
            <person name="Buerkert T.R."/>
            <person name="Cautela J.A."/>
            <person name="Egan M.S."/>
            <person name="Erb J.E."/>
            <person name="Garrigan K.E."/>
            <person name="Hagan D.J."/>
            <person name="Hartwell M.C."/>
            <person name="Hyduchak K.M."/>
            <person name="Jacob A.E."/>
            <person name="DeNigris D.M."/>
            <person name="London S.C."/>
            <person name="King-Smith C."/>
            <person name="Lee-Soety J.Y."/>
            <person name="Bradley K.W."/>
            <person name="Asai D.J."/>
            <person name="Bowman C.A."/>
            <person name="Russell D.A."/>
            <person name="Pope W.H."/>
            <person name="Jacobs-Sera D."/>
            <person name="Hendrix R.W."/>
            <person name="Hatfull G.F."/>
        </authorList>
    </citation>
    <scope>NUCLEOTIDE SEQUENCE [LARGE SCALE GENOMIC DNA]</scope>
</reference>
<protein>
    <submittedName>
        <fullName evidence="1">Uncharacterized protein</fullName>
    </submittedName>
</protein>
<evidence type="ECO:0000313" key="2">
    <source>
        <dbReference type="Proteomes" id="UP000225045"/>
    </source>
</evidence>
<organism evidence="1 2">
    <name type="scientific">Arthrobacter phage Wilde</name>
    <dbReference type="NCBI Taxonomy" id="1772323"/>
    <lineage>
        <taxon>Viruses</taxon>
        <taxon>Duplodnaviria</taxon>
        <taxon>Heunggongvirae</taxon>
        <taxon>Uroviricota</taxon>
        <taxon>Caudoviricetes</taxon>
        <taxon>Tankvirus</taxon>
        <taxon>Tankvirus tank</taxon>
    </lineage>
</organism>